<dbReference type="Proteomes" id="UP001165378">
    <property type="component" value="Unassembled WGS sequence"/>
</dbReference>
<dbReference type="AlphaFoldDB" id="A0AA41U3H7"/>
<keyword evidence="3" id="KW-1185">Reference proteome</keyword>
<evidence type="ECO:0000313" key="2">
    <source>
        <dbReference type="EMBL" id="MCF2531826.1"/>
    </source>
</evidence>
<organism evidence="2 3">
    <name type="scientific">Yinghuangia soli</name>
    <dbReference type="NCBI Taxonomy" id="2908204"/>
    <lineage>
        <taxon>Bacteria</taxon>
        <taxon>Bacillati</taxon>
        <taxon>Actinomycetota</taxon>
        <taxon>Actinomycetes</taxon>
        <taxon>Kitasatosporales</taxon>
        <taxon>Streptomycetaceae</taxon>
        <taxon>Yinghuangia</taxon>
    </lineage>
</organism>
<dbReference type="SUPFAM" id="SSF82171">
    <property type="entry name" value="DPP6 N-terminal domain-like"/>
    <property type="match status" value="1"/>
</dbReference>
<evidence type="ECO:0000256" key="1">
    <source>
        <dbReference type="SAM" id="MobiDB-lite"/>
    </source>
</evidence>
<dbReference type="RefSeq" id="WP_235056477.1">
    <property type="nucleotide sequence ID" value="NZ_JAKFHA010000027.1"/>
</dbReference>
<gene>
    <name evidence="2" type="ORF">LZ495_32050</name>
</gene>
<dbReference type="EMBL" id="JAKFHA010000027">
    <property type="protein sequence ID" value="MCF2531826.1"/>
    <property type="molecule type" value="Genomic_DNA"/>
</dbReference>
<sequence>MQRTDEPPTVLLTRHDSPLPKHWRLTRDGTRITRESWTGAGKPRSTSRHIDGPPAAAAQEFRKQVRRKMHEGFAVLRVPDAARPGDLLLECTVPNRYVSSAFDLRPDGAEVAVATSLRDGSGAEIHLIDVATGVRRPVHTEPAAGPHGTRAYTVLHALGYDSTGTALVFALDGETRRLDLRTGEIRVLASYRHLHDAHFNPYRLEPEWDASRTRLLVFDTGDTVRIQDADGTALFALPVADPVTGPATECRAAALSPSGRLLALYRPSHGSMHRYGDAIEVWDVDTGTLRSRIQVPAPYPDNRLDRIGFDPDEKLIVANIEPAQGPFAFSAETGELAWHTPAATRTEPDDPCFTWAYAPDGSLLAIGRQRADRGIDLRDATTREPAPITLERIEGHRVRRLVFSADSRILAAGGDSDLLTVRKIR</sequence>
<comment type="caution">
    <text evidence="2">The sequence shown here is derived from an EMBL/GenBank/DDBJ whole genome shotgun (WGS) entry which is preliminary data.</text>
</comment>
<evidence type="ECO:0000313" key="3">
    <source>
        <dbReference type="Proteomes" id="UP001165378"/>
    </source>
</evidence>
<dbReference type="InterPro" id="IPR015943">
    <property type="entry name" value="WD40/YVTN_repeat-like_dom_sf"/>
</dbReference>
<name>A0AA41U3H7_9ACTN</name>
<dbReference type="Gene3D" id="2.130.10.10">
    <property type="entry name" value="YVTN repeat-like/Quinoprotein amine dehydrogenase"/>
    <property type="match status" value="2"/>
</dbReference>
<reference evidence="2" key="1">
    <citation type="submission" date="2022-01" db="EMBL/GenBank/DDBJ databases">
        <title>Genome-Based Taxonomic Classification of the Phylum Actinobacteria.</title>
        <authorList>
            <person name="Gao Y."/>
        </authorList>
    </citation>
    <scope>NUCLEOTIDE SEQUENCE</scope>
    <source>
        <strain evidence="2">KLBMP 8922</strain>
    </source>
</reference>
<protein>
    <submittedName>
        <fullName evidence="2">WD40 repeat domain-containing protein</fullName>
    </submittedName>
</protein>
<proteinExistence type="predicted"/>
<accession>A0AA41U3H7</accession>
<feature type="region of interest" description="Disordered" evidence="1">
    <location>
        <begin position="33"/>
        <end position="55"/>
    </location>
</feature>